<dbReference type="Proteomes" id="UP000823749">
    <property type="component" value="Chromosome 2"/>
</dbReference>
<keyword evidence="2" id="KW-1185">Reference proteome</keyword>
<sequence length="77" mass="8020">MAKVLALRDGLLLAKAEGGRKLGIETDALGVFQLMQDNQIANHPFGNILLNCRSNGGSGVDQAHLSGSEPLCGCVSK</sequence>
<gene>
    <name evidence="1" type="ORF">RHGRI_003190</name>
</gene>
<proteinExistence type="predicted"/>
<comment type="caution">
    <text evidence="1">The sequence shown here is derived from an EMBL/GenBank/DDBJ whole genome shotgun (WGS) entry which is preliminary data.</text>
</comment>
<evidence type="ECO:0008006" key="3">
    <source>
        <dbReference type="Google" id="ProtNLM"/>
    </source>
</evidence>
<evidence type="ECO:0000313" key="1">
    <source>
        <dbReference type="EMBL" id="KAG5559812.1"/>
    </source>
</evidence>
<dbReference type="EMBL" id="JACTNZ010000002">
    <property type="protein sequence ID" value="KAG5559812.1"/>
    <property type="molecule type" value="Genomic_DNA"/>
</dbReference>
<protein>
    <recommendedName>
        <fullName evidence="3">RNase H type-1 domain-containing protein</fullName>
    </recommendedName>
</protein>
<organism evidence="1 2">
    <name type="scientific">Rhododendron griersonianum</name>
    <dbReference type="NCBI Taxonomy" id="479676"/>
    <lineage>
        <taxon>Eukaryota</taxon>
        <taxon>Viridiplantae</taxon>
        <taxon>Streptophyta</taxon>
        <taxon>Embryophyta</taxon>
        <taxon>Tracheophyta</taxon>
        <taxon>Spermatophyta</taxon>
        <taxon>Magnoliopsida</taxon>
        <taxon>eudicotyledons</taxon>
        <taxon>Gunneridae</taxon>
        <taxon>Pentapetalae</taxon>
        <taxon>asterids</taxon>
        <taxon>Ericales</taxon>
        <taxon>Ericaceae</taxon>
        <taxon>Ericoideae</taxon>
        <taxon>Rhodoreae</taxon>
        <taxon>Rhododendron</taxon>
    </lineage>
</organism>
<accession>A0AAV6L791</accession>
<name>A0AAV6L791_9ERIC</name>
<evidence type="ECO:0000313" key="2">
    <source>
        <dbReference type="Proteomes" id="UP000823749"/>
    </source>
</evidence>
<dbReference type="AlphaFoldDB" id="A0AAV6L791"/>
<reference evidence="1" key="1">
    <citation type="submission" date="2020-08" db="EMBL/GenBank/DDBJ databases">
        <title>Plant Genome Project.</title>
        <authorList>
            <person name="Zhang R.-G."/>
        </authorList>
    </citation>
    <scope>NUCLEOTIDE SEQUENCE</scope>
    <source>
        <strain evidence="1">WSP0</strain>
        <tissue evidence="1">Leaf</tissue>
    </source>
</reference>